<feature type="region of interest" description="Disordered" evidence="1">
    <location>
        <begin position="178"/>
        <end position="211"/>
    </location>
</feature>
<dbReference type="OMA" id="KLLWSER"/>
<feature type="region of interest" description="Disordered" evidence="1">
    <location>
        <begin position="702"/>
        <end position="760"/>
    </location>
</feature>
<feature type="compositionally biased region" description="Low complexity" evidence="1">
    <location>
        <begin position="655"/>
        <end position="673"/>
    </location>
</feature>
<dbReference type="InterPro" id="IPR036465">
    <property type="entry name" value="vWFA_dom_sf"/>
</dbReference>
<evidence type="ECO:0008006" key="4">
    <source>
        <dbReference type="Google" id="ProtNLM"/>
    </source>
</evidence>
<name>A0A2K3D9W5_CHLRE</name>
<feature type="compositionally biased region" description="Low complexity" evidence="1">
    <location>
        <begin position="486"/>
        <end position="505"/>
    </location>
</feature>
<feature type="region of interest" description="Disordered" evidence="1">
    <location>
        <begin position="655"/>
        <end position="685"/>
    </location>
</feature>
<feature type="region of interest" description="Disordered" evidence="1">
    <location>
        <begin position="887"/>
        <end position="968"/>
    </location>
</feature>
<accession>A0A2K3D9W5</accession>
<feature type="compositionally biased region" description="Gly residues" evidence="1">
    <location>
        <begin position="404"/>
        <end position="417"/>
    </location>
</feature>
<organism evidence="2 3">
    <name type="scientific">Chlamydomonas reinhardtii</name>
    <name type="common">Chlamydomonas smithii</name>
    <dbReference type="NCBI Taxonomy" id="3055"/>
    <lineage>
        <taxon>Eukaryota</taxon>
        <taxon>Viridiplantae</taxon>
        <taxon>Chlorophyta</taxon>
        <taxon>core chlorophytes</taxon>
        <taxon>Chlorophyceae</taxon>
        <taxon>CS clade</taxon>
        <taxon>Chlamydomonadales</taxon>
        <taxon>Chlamydomonadaceae</taxon>
        <taxon>Chlamydomonas</taxon>
    </lineage>
</organism>
<dbReference type="Gene3D" id="3.40.50.410">
    <property type="entry name" value="von Willebrand factor, type A domain"/>
    <property type="match status" value="1"/>
</dbReference>
<dbReference type="EMBL" id="CM008971">
    <property type="protein sequence ID" value="PNW77322.1"/>
    <property type="molecule type" value="Genomic_DNA"/>
</dbReference>
<dbReference type="RefSeq" id="XP_042920049.1">
    <property type="nucleotide sequence ID" value="XM_043066652.1"/>
</dbReference>
<sequence>METEMLHVYVLDNSDASCRSEDYNNSSRLLWQQEVVRTLSRAFLAPRLTDDEPALANDSLAVVSSGGKPLTRIPPTKDSASLLSLDLACYLGEQCQFLPALRVALLAAKRAQTARVLAFLASEATLPAEQCSQLSRAFADARVGLDVVLLTPQGELPTAALESLQVLTAAATYPASPAPAPAAAGAPAAGARAPGRPGAPRRPAGASSGAAVADGSSQAAASAAASGAAAAAAGASGSSRCLGQRLIHVPPPDPALALWQQLEPLLEVLQPEVSRHEGGGTEEARESDEADQSGSGSSSSTSGRPPLPRPPRAGSIAAGAPTSLRSGVGAPTSSRAGLPSSGPLPGRSGGLQRSGRAGLPSGPCRYESLDSLQHLSLDGFLRSWLPSYANVGKVLLQPQPGAASGSGGGSGGAGGSSAGTASGAASGSLGAGGGAAGFGAAKLCYISVYRLQLPRWHKILEVHAGCCRELDAPDAEQMLGQQRQGPDAATAAAVTQVPPAAEPPASVLDWAPPPRPSVARAPNPVQVSFSTSCSSAAAAAATGDGGSPRPKNWVCPDARRGTLTMVASVENPGTVKLLWSERRAGGTDDTGGGARAYGSIFEVSEPGDVDVQVSSAELDLTLSPTKTEFRIVPHVSGGVVLEVSAPRNVVYRPPATASGSASASAGGAQPQPSSGGGAADARSGPRDGKRFFFWLQQEFCPDQRYPPGDTGPSSYFSSPPSGATSPSGSTSGADASDSSGSNSSEGKADSSGSGASVGSSSGVAVTVAGTARTGGAGYPSWRGRSGGNVGEMGGLALARRLQDLMELPPEFDPHKQSNRVRCNTTPLQLGPLPLQLVEEIMRASGRELNADGTITTRAAGGGDGGGRSPVSAAASAVAGMMRSILVPRTPARPPGSAASQTAAAARSVTSGERKSDAQQAGSNSTDEGRSHRDGHHHRHHHAFQSRSAAAGMQAAGSTASGAAAAGTPPSTLAVASQARLTPAAMAVPSSATACAAVGGGAVAHARGAAPTAVASAAAAAMSSHPLDDLGSDWEDDVDEDGEQSMAVDAGPLGTMAEAVTAAAPVAQGPRAGGAAGALVPEPVAPDHRQPPRASGVESAACGFAAVSSLPAAAAAAAAASSASLVAAATVDAAADGSSSCAEDASLMFELD</sequence>
<evidence type="ECO:0000256" key="1">
    <source>
        <dbReference type="SAM" id="MobiDB-lite"/>
    </source>
</evidence>
<evidence type="ECO:0000313" key="2">
    <source>
        <dbReference type="EMBL" id="PNW77322.1"/>
    </source>
</evidence>
<feature type="compositionally biased region" description="Low complexity" evidence="1">
    <location>
        <begin position="944"/>
        <end position="966"/>
    </location>
</feature>
<gene>
    <name evidence="2" type="ORF">CHLRE_10g431500v5</name>
</gene>
<feature type="compositionally biased region" description="Basic and acidic residues" evidence="1">
    <location>
        <begin position="274"/>
        <end position="284"/>
    </location>
</feature>
<dbReference type="InParanoid" id="A0A2K3D9W5"/>
<feature type="region of interest" description="Disordered" evidence="1">
    <location>
        <begin position="479"/>
        <end position="521"/>
    </location>
</feature>
<dbReference type="OrthoDB" id="549222at2759"/>
<feature type="compositionally biased region" description="Basic residues" evidence="1">
    <location>
        <begin position="932"/>
        <end position="943"/>
    </location>
</feature>
<dbReference type="AlphaFoldDB" id="A0A2K3D9W5"/>
<keyword evidence="3" id="KW-1185">Reference proteome</keyword>
<reference evidence="2 3" key="1">
    <citation type="journal article" date="2007" name="Science">
        <title>The Chlamydomonas genome reveals the evolution of key animal and plant functions.</title>
        <authorList>
            <person name="Merchant S.S."/>
            <person name="Prochnik S.E."/>
            <person name="Vallon O."/>
            <person name="Harris E.H."/>
            <person name="Karpowicz S.J."/>
            <person name="Witman G.B."/>
            <person name="Terry A."/>
            <person name="Salamov A."/>
            <person name="Fritz-Laylin L.K."/>
            <person name="Marechal-Drouard L."/>
            <person name="Marshall W.F."/>
            <person name="Qu L.H."/>
            <person name="Nelson D.R."/>
            <person name="Sanderfoot A.A."/>
            <person name="Spalding M.H."/>
            <person name="Kapitonov V.V."/>
            <person name="Ren Q."/>
            <person name="Ferris P."/>
            <person name="Lindquist E."/>
            <person name="Shapiro H."/>
            <person name="Lucas S.M."/>
            <person name="Grimwood J."/>
            <person name="Schmutz J."/>
            <person name="Cardol P."/>
            <person name="Cerutti H."/>
            <person name="Chanfreau G."/>
            <person name="Chen C.L."/>
            <person name="Cognat V."/>
            <person name="Croft M.T."/>
            <person name="Dent R."/>
            <person name="Dutcher S."/>
            <person name="Fernandez E."/>
            <person name="Fukuzawa H."/>
            <person name="Gonzalez-Ballester D."/>
            <person name="Gonzalez-Halphen D."/>
            <person name="Hallmann A."/>
            <person name="Hanikenne M."/>
            <person name="Hippler M."/>
            <person name="Inwood W."/>
            <person name="Jabbari K."/>
            <person name="Kalanon M."/>
            <person name="Kuras R."/>
            <person name="Lefebvre P.A."/>
            <person name="Lemaire S.D."/>
            <person name="Lobanov A.V."/>
            <person name="Lohr M."/>
            <person name="Manuell A."/>
            <person name="Meier I."/>
            <person name="Mets L."/>
            <person name="Mittag M."/>
            <person name="Mittelmeier T."/>
            <person name="Moroney J.V."/>
            <person name="Moseley J."/>
            <person name="Napoli C."/>
            <person name="Nedelcu A.M."/>
            <person name="Niyogi K."/>
            <person name="Novoselov S.V."/>
            <person name="Paulsen I.T."/>
            <person name="Pazour G."/>
            <person name="Purton S."/>
            <person name="Ral J.P."/>
            <person name="Riano-Pachon D.M."/>
            <person name="Riekhof W."/>
            <person name="Rymarquis L."/>
            <person name="Schroda M."/>
            <person name="Stern D."/>
            <person name="Umen J."/>
            <person name="Willows R."/>
            <person name="Wilson N."/>
            <person name="Zimmer S.L."/>
            <person name="Allmer J."/>
            <person name="Balk J."/>
            <person name="Bisova K."/>
            <person name="Chen C.J."/>
            <person name="Elias M."/>
            <person name="Gendler K."/>
            <person name="Hauser C."/>
            <person name="Lamb M.R."/>
            <person name="Ledford H."/>
            <person name="Long J.C."/>
            <person name="Minagawa J."/>
            <person name="Page M.D."/>
            <person name="Pan J."/>
            <person name="Pootakham W."/>
            <person name="Roje S."/>
            <person name="Rose A."/>
            <person name="Stahlberg E."/>
            <person name="Terauchi A.M."/>
            <person name="Yang P."/>
            <person name="Ball S."/>
            <person name="Bowler C."/>
            <person name="Dieckmann C.L."/>
            <person name="Gladyshev V.N."/>
            <person name="Green P."/>
            <person name="Jorgensen R."/>
            <person name="Mayfield S."/>
            <person name="Mueller-Roeber B."/>
            <person name="Rajamani S."/>
            <person name="Sayre R.T."/>
            <person name="Brokstein P."/>
            <person name="Dubchak I."/>
            <person name="Goodstein D."/>
            <person name="Hornick L."/>
            <person name="Huang Y.W."/>
            <person name="Jhaveri J."/>
            <person name="Luo Y."/>
            <person name="Martinez D."/>
            <person name="Ngau W.C."/>
            <person name="Otillar B."/>
            <person name="Poliakov A."/>
            <person name="Porter A."/>
            <person name="Szajkowski L."/>
            <person name="Werner G."/>
            <person name="Zhou K."/>
            <person name="Grigoriev I.V."/>
            <person name="Rokhsar D.S."/>
            <person name="Grossman A.R."/>
        </authorList>
    </citation>
    <scope>NUCLEOTIDE SEQUENCE [LARGE SCALE GENOMIC DNA]</scope>
    <source>
        <strain evidence="3">CC-503</strain>
    </source>
</reference>
<dbReference type="KEGG" id="cre:CHLRE_10g431500v5"/>
<dbReference type="Proteomes" id="UP000006906">
    <property type="component" value="Chromosome 10"/>
</dbReference>
<feature type="compositionally biased region" description="Low complexity" evidence="1">
    <location>
        <begin position="293"/>
        <end position="304"/>
    </location>
</feature>
<feature type="region of interest" description="Disordered" evidence="1">
    <location>
        <begin position="401"/>
        <end position="426"/>
    </location>
</feature>
<feature type="compositionally biased region" description="Low complexity" evidence="1">
    <location>
        <begin position="712"/>
        <end position="760"/>
    </location>
</feature>
<proteinExistence type="predicted"/>
<dbReference type="Gramene" id="PNW77322">
    <property type="protein sequence ID" value="PNW77322"/>
    <property type="gene ID" value="CHLRE_10g431500v5"/>
</dbReference>
<protein>
    <recommendedName>
        <fullName evidence="4">VWFA domain-containing protein</fullName>
    </recommendedName>
</protein>
<evidence type="ECO:0000313" key="3">
    <source>
        <dbReference type="Proteomes" id="UP000006906"/>
    </source>
</evidence>
<feature type="compositionally biased region" description="Low complexity" evidence="1">
    <location>
        <begin position="333"/>
        <end position="353"/>
    </location>
</feature>
<dbReference type="ExpressionAtlas" id="A0A2K3D9W5">
    <property type="expression patterns" value="baseline"/>
</dbReference>
<feature type="region of interest" description="Disordered" evidence="1">
    <location>
        <begin position="274"/>
        <end position="362"/>
    </location>
</feature>
<feature type="compositionally biased region" description="Low complexity" evidence="1">
    <location>
        <begin position="896"/>
        <end position="910"/>
    </location>
</feature>
<dbReference type="GeneID" id="5728070"/>